<evidence type="ECO:0000256" key="7">
    <source>
        <dbReference type="ARBA" id="ARBA00048744"/>
    </source>
</evidence>
<evidence type="ECO:0000256" key="5">
    <source>
        <dbReference type="ARBA" id="ARBA00022884"/>
    </source>
</evidence>
<name>A0A0N4XIX5_NIPBR</name>
<comment type="similarity">
    <text evidence="1 8">Belongs to the RdRP family.</text>
</comment>
<dbReference type="OMA" id="NDEEHIP"/>
<dbReference type="PANTHER" id="PTHR23079">
    <property type="entry name" value="RNA-DEPENDENT RNA POLYMERASE"/>
    <property type="match status" value="1"/>
</dbReference>
<comment type="catalytic activity">
    <reaction evidence="7 8">
        <text>RNA(n) + a ribonucleoside 5'-triphosphate = RNA(n+1) + diphosphate</text>
        <dbReference type="Rhea" id="RHEA:21248"/>
        <dbReference type="Rhea" id="RHEA-COMP:14527"/>
        <dbReference type="Rhea" id="RHEA-COMP:17342"/>
        <dbReference type="ChEBI" id="CHEBI:33019"/>
        <dbReference type="ChEBI" id="CHEBI:61557"/>
        <dbReference type="ChEBI" id="CHEBI:140395"/>
        <dbReference type="EC" id="2.7.7.48"/>
    </reaction>
</comment>
<dbReference type="Pfam" id="PF24934">
    <property type="entry name" value="DUF7752"/>
    <property type="match status" value="1"/>
</dbReference>
<evidence type="ECO:0000256" key="9">
    <source>
        <dbReference type="SAM" id="MobiDB-lite"/>
    </source>
</evidence>
<dbReference type="GO" id="GO:0031380">
    <property type="term" value="C:nuclear RNA-directed RNA polymerase complex"/>
    <property type="evidence" value="ECO:0007669"/>
    <property type="project" value="TreeGrafter"/>
</dbReference>
<evidence type="ECO:0000256" key="3">
    <source>
        <dbReference type="ARBA" id="ARBA00022679"/>
    </source>
</evidence>
<dbReference type="WBParaSite" id="NBR_0000247701-mRNA-1">
    <property type="protein sequence ID" value="NBR_0000247701-mRNA-1"/>
    <property type="gene ID" value="NBR_0000247701"/>
</dbReference>
<evidence type="ECO:0000256" key="4">
    <source>
        <dbReference type="ARBA" id="ARBA00022695"/>
    </source>
</evidence>
<organism evidence="15">
    <name type="scientific">Nippostrongylus brasiliensis</name>
    <name type="common">Rat hookworm</name>
    <dbReference type="NCBI Taxonomy" id="27835"/>
    <lineage>
        <taxon>Eukaryota</taxon>
        <taxon>Metazoa</taxon>
        <taxon>Ecdysozoa</taxon>
        <taxon>Nematoda</taxon>
        <taxon>Chromadorea</taxon>
        <taxon>Rhabditida</taxon>
        <taxon>Rhabditina</taxon>
        <taxon>Rhabditomorpha</taxon>
        <taxon>Strongyloidea</taxon>
        <taxon>Heligmosomidae</taxon>
        <taxon>Nippostrongylus</taxon>
    </lineage>
</organism>
<evidence type="ECO:0000313" key="15">
    <source>
        <dbReference type="WBParaSite" id="NBR_0000247701-mRNA-1"/>
    </source>
</evidence>
<feature type="compositionally biased region" description="Basic and acidic residues" evidence="9">
    <location>
        <begin position="34"/>
        <end position="47"/>
    </location>
</feature>
<dbReference type="EC" id="2.7.7.48" evidence="8"/>
<dbReference type="InterPro" id="IPR058752">
    <property type="entry name" value="RDRP_C_head"/>
</dbReference>
<dbReference type="PANTHER" id="PTHR23079:SF57">
    <property type="entry name" value="RNA-DIRECTED RNA POLYMERASE"/>
    <property type="match status" value="1"/>
</dbReference>
<sequence length="433" mass="50559">MNLAKKASQALDFAKTGVAPEPLIRDWTEDEETGKEIPPEKSERQPDFHFGNGYEPVYRSPRLMGRIYRQIFREIKVVEDVLQTSEDLNEQEDLVLDSYLTIDGWRDYKEVAEIQLSKYKGALRARFRLRAVMENYGIKSEGEIFSGCISNMRNRISDRDQDDMSFYNTNEVIERKMTSLFRDFREEFFTEFGGWKECTRKMDKKFAEDENIFHRLAKHPSEKMKQKAIAYYIVCYTTAQRTSDKILSFAWIPYDVLAAVKQDNIINETDIIPAAVPLYDILKQRIDSYVKEMMAKFINFCYFENSEAAYQLKMYCRHYLGIVRVMFIVSEWAERNQLLTGCLQSHHICLVLILYATGLIPGSLNRNKPFIDEVESFHVEEPEVMHEDQQVELLVGFFDELENNNGDGAVSLRECEPFVIELPGKISDLNVLR</sequence>
<keyword evidence="4 8" id="KW-0548">Nucleotidyltransferase</keyword>
<keyword evidence="6" id="KW-0943">RNA-mediated gene silencing</keyword>
<dbReference type="Pfam" id="PF05183">
    <property type="entry name" value="RdRP"/>
    <property type="match status" value="1"/>
</dbReference>
<evidence type="ECO:0000256" key="2">
    <source>
        <dbReference type="ARBA" id="ARBA00022484"/>
    </source>
</evidence>
<evidence type="ECO:0000256" key="1">
    <source>
        <dbReference type="ARBA" id="ARBA00005762"/>
    </source>
</evidence>
<dbReference type="GO" id="GO:0003968">
    <property type="term" value="F:RNA-directed RNA polymerase activity"/>
    <property type="evidence" value="ECO:0007669"/>
    <property type="project" value="UniProtKB-KW"/>
</dbReference>
<reference evidence="13 14" key="2">
    <citation type="submission" date="2018-11" db="EMBL/GenBank/DDBJ databases">
        <authorList>
            <consortium name="Pathogen Informatics"/>
        </authorList>
    </citation>
    <scope>NUCLEOTIDE SEQUENCE [LARGE SCALE GENOMIC DNA]</scope>
</reference>
<dbReference type="STRING" id="27835.A0A0N4XIX5"/>
<dbReference type="GO" id="GO:0030422">
    <property type="term" value="P:siRNA processing"/>
    <property type="evidence" value="ECO:0007669"/>
    <property type="project" value="TreeGrafter"/>
</dbReference>
<accession>A0A0N4XIX5</accession>
<proteinExistence type="inferred from homology"/>
<dbReference type="GO" id="GO:0003723">
    <property type="term" value="F:RNA binding"/>
    <property type="evidence" value="ECO:0007669"/>
    <property type="project" value="UniProtKB-KW"/>
</dbReference>
<feature type="domain" description="RDRP C-terminal head" evidence="12">
    <location>
        <begin position="103"/>
        <end position="264"/>
    </location>
</feature>
<evidence type="ECO:0000259" key="10">
    <source>
        <dbReference type="Pfam" id="PF05183"/>
    </source>
</evidence>
<dbReference type="Proteomes" id="UP000271162">
    <property type="component" value="Unassembled WGS sequence"/>
</dbReference>
<reference evidence="15" key="1">
    <citation type="submission" date="2017-02" db="UniProtKB">
        <authorList>
            <consortium name="WormBaseParasite"/>
        </authorList>
    </citation>
    <scope>IDENTIFICATION</scope>
</reference>
<evidence type="ECO:0000256" key="6">
    <source>
        <dbReference type="ARBA" id="ARBA00023158"/>
    </source>
</evidence>
<evidence type="ECO:0000313" key="13">
    <source>
        <dbReference type="EMBL" id="VDL66067.1"/>
    </source>
</evidence>
<gene>
    <name evidence="13" type="ORF">NBR_LOCUS2478</name>
</gene>
<feature type="domain" description="RDRP core" evidence="10">
    <location>
        <begin position="2"/>
        <end position="71"/>
    </location>
</feature>
<evidence type="ECO:0000259" key="11">
    <source>
        <dbReference type="Pfam" id="PF24934"/>
    </source>
</evidence>
<keyword evidence="2 8" id="KW-0696">RNA-directed RNA polymerase</keyword>
<keyword evidence="14" id="KW-1185">Reference proteome</keyword>
<dbReference type="InterPro" id="IPR057596">
    <property type="entry name" value="RDRP_core"/>
</dbReference>
<evidence type="ECO:0000259" key="12">
    <source>
        <dbReference type="Pfam" id="PF26253"/>
    </source>
</evidence>
<feature type="region of interest" description="Disordered" evidence="9">
    <location>
        <begin position="22"/>
        <end position="53"/>
    </location>
</feature>
<keyword evidence="3 8" id="KW-0808">Transferase</keyword>
<dbReference type="InterPro" id="IPR056654">
    <property type="entry name" value="DUF7752"/>
</dbReference>
<evidence type="ECO:0000256" key="8">
    <source>
        <dbReference type="RuleBase" id="RU363098"/>
    </source>
</evidence>
<dbReference type="InterPro" id="IPR007855">
    <property type="entry name" value="RDRP"/>
</dbReference>
<dbReference type="Pfam" id="PF26253">
    <property type="entry name" value="RdRP_head"/>
    <property type="match status" value="1"/>
</dbReference>
<dbReference type="AlphaFoldDB" id="A0A0N4XIX5"/>
<protein>
    <recommendedName>
        <fullName evidence="8">RNA-dependent RNA polymerase</fullName>
        <ecNumber evidence="8">2.7.7.48</ecNumber>
    </recommendedName>
</protein>
<dbReference type="EMBL" id="UYSL01002850">
    <property type="protein sequence ID" value="VDL66067.1"/>
    <property type="molecule type" value="Genomic_DNA"/>
</dbReference>
<feature type="domain" description="DUF7752" evidence="11">
    <location>
        <begin position="315"/>
        <end position="399"/>
    </location>
</feature>
<evidence type="ECO:0000313" key="14">
    <source>
        <dbReference type="Proteomes" id="UP000271162"/>
    </source>
</evidence>
<keyword evidence="5 8" id="KW-0694">RNA-binding</keyword>